<feature type="transmembrane region" description="Helical" evidence="2">
    <location>
        <begin position="203"/>
        <end position="226"/>
    </location>
</feature>
<reference evidence="4" key="1">
    <citation type="submission" date="2024-07" db="EMBL/GenBank/DDBJ databases">
        <title>Two chromosome-level genome assemblies of Korean endemic species Abeliophyllum distichum and Forsythia ovata (Oleaceae).</title>
        <authorList>
            <person name="Jang H."/>
        </authorList>
    </citation>
    <scope>NUCLEOTIDE SEQUENCE [LARGE SCALE GENOMIC DNA]</scope>
</reference>
<dbReference type="Pfam" id="PF25105">
    <property type="entry name" value="DUF7813"/>
    <property type="match status" value="1"/>
</dbReference>
<evidence type="ECO:0000313" key="3">
    <source>
        <dbReference type="EMBL" id="KAL2509334.1"/>
    </source>
</evidence>
<feature type="compositionally biased region" description="Basic residues" evidence="1">
    <location>
        <begin position="1"/>
        <end position="10"/>
    </location>
</feature>
<evidence type="ECO:0000256" key="1">
    <source>
        <dbReference type="SAM" id="MobiDB-lite"/>
    </source>
</evidence>
<feature type="transmembrane region" description="Helical" evidence="2">
    <location>
        <begin position="283"/>
        <end position="304"/>
    </location>
</feature>
<protein>
    <submittedName>
        <fullName evidence="3">Uncharacterized protein</fullName>
    </submittedName>
</protein>
<evidence type="ECO:0000256" key="2">
    <source>
        <dbReference type="SAM" id="Phobius"/>
    </source>
</evidence>
<organism evidence="3 4">
    <name type="scientific">Forsythia ovata</name>
    <dbReference type="NCBI Taxonomy" id="205694"/>
    <lineage>
        <taxon>Eukaryota</taxon>
        <taxon>Viridiplantae</taxon>
        <taxon>Streptophyta</taxon>
        <taxon>Embryophyta</taxon>
        <taxon>Tracheophyta</taxon>
        <taxon>Spermatophyta</taxon>
        <taxon>Magnoliopsida</taxon>
        <taxon>eudicotyledons</taxon>
        <taxon>Gunneridae</taxon>
        <taxon>Pentapetalae</taxon>
        <taxon>asterids</taxon>
        <taxon>lamiids</taxon>
        <taxon>Lamiales</taxon>
        <taxon>Oleaceae</taxon>
        <taxon>Forsythieae</taxon>
        <taxon>Forsythia</taxon>
    </lineage>
</organism>
<keyword evidence="2" id="KW-1133">Transmembrane helix</keyword>
<dbReference type="PANTHER" id="PTHR36353">
    <property type="entry name" value="TRANSMEMBRANE PROTEIN"/>
    <property type="match status" value="1"/>
</dbReference>
<dbReference type="Proteomes" id="UP001604277">
    <property type="component" value="Unassembled WGS sequence"/>
</dbReference>
<keyword evidence="2" id="KW-0812">Transmembrane</keyword>
<evidence type="ECO:0000313" key="4">
    <source>
        <dbReference type="Proteomes" id="UP001604277"/>
    </source>
</evidence>
<proteinExistence type="predicted"/>
<dbReference type="AlphaFoldDB" id="A0ABD1T9H1"/>
<keyword evidence="2" id="KW-0472">Membrane</keyword>
<feature type="transmembrane region" description="Helical" evidence="2">
    <location>
        <begin position="391"/>
        <end position="410"/>
    </location>
</feature>
<keyword evidence="4" id="KW-1185">Reference proteome</keyword>
<feature type="transmembrane region" description="Helical" evidence="2">
    <location>
        <begin position="324"/>
        <end position="346"/>
    </location>
</feature>
<feature type="compositionally biased region" description="Pro residues" evidence="1">
    <location>
        <begin position="12"/>
        <end position="21"/>
    </location>
</feature>
<gene>
    <name evidence="3" type="ORF">Fot_32981</name>
</gene>
<comment type="caution">
    <text evidence="3">The sequence shown here is derived from an EMBL/GenBank/DDBJ whole genome shotgun (WGS) entry which is preliminary data.</text>
</comment>
<feature type="region of interest" description="Disordered" evidence="1">
    <location>
        <begin position="1"/>
        <end position="23"/>
    </location>
</feature>
<dbReference type="EMBL" id="JBFOLJ010000009">
    <property type="protein sequence ID" value="KAL2509334.1"/>
    <property type="molecule type" value="Genomic_DNA"/>
</dbReference>
<name>A0ABD1T9H1_9LAMI</name>
<dbReference type="InterPro" id="IPR056715">
    <property type="entry name" value="DUF7813"/>
</dbReference>
<dbReference type="PANTHER" id="PTHR36353:SF1">
    <property type="entry name" value="TRANSMEMBRANE PROTEIN"/>
    <property type="match status" value="1"/>
</dbReference>
<sequence>MNGGRNRFRHLPQPPPPPQPQLPHINHLTTTGILKHTTVIFYSHLCTFLTLSLILWCIRSTIEGFYGGLTDDFDPSIKALLTRIDYPVAHHIRQRSPESQLSPAGPLDNNFFSGDSYDRFHLKQLNLNNTNSTFVRVIVPEDFSFRAEISNGNKFIEEDEVSKSVERSLDDPHIEFDLELLRKGLVNGRHDVDMLFTLLKFSFVVYVFATITSLLVYTLARGVVLLQVVDHLSGNQRSLLHSIDNGYTFGLRRLWRVSFLNWWARDMLARHISKISYEIENYYVLLVVAMRAMFIPFINLAPWVQGPRWETTDFIVKWFFTELIAGFIFSVGSWVAIVEWPINIAGILRDSYRIFAVLRSPAIEIRILEAIICGSVGRGIVWVVLGNYCSLAFQCVMEVFFLVAWLLYYLSARDLLGRGQLQVEGFLAH</sequence>
<accession>A0ABD1T9H1</accession>
<feature type="transmembrane region" description="Helical" evidence="2">
    <location>
        <begin position="367"/>
        <end position="385"/>
    </location>
</feature>
<feature type="transmembrane region" description="Helical" evidence="2">
    <location>
        <begin position="39"/>
        <end position="58"/>
    </location>
</feature>